<keyword evidence="4" id="KW-1185">Reference proteome</keyword>
<evidence type="ECO:0000256" key="1">
    <source>
        <dbReference type="SAM" id="MobiDB-lite"/>
    </source>
</evidence>
<evidence type="ECO:0000313" key="4">
    <source>
        <dbReference type="Proteomes" id="UP000054107"/>
    </source>
</evidence>
<dbReference type="Pfam" id="PF17921">
    <property type="entry name" value="Integrase_H2C2"/>
    <property type="match status" value="1"/>
</dbReference>
<accession>A0A0B7MTW5</accession>
<sequence>MRQSSSSVAANCDPIYYKSVNEDIDIYDGRTYANLLPSSSSVCATEDDDPTNQGSSYDLDDCDDNSENVETTTHGNTALIARAMKYTDYMTPPKDERLELILRVHLLGHVGINAVEKILHNDYYVHWTNMRDNITKVLNDCHACQSHGIFKVGYHPPRS</sequence>
<dbReference type="Gene3D" id="1.10.340.70">
    <property type="match status" value="1"/>
</dbReference>
<evidence type="ECO:0000259" key="2">
    <source>
        <dbReference type="Pfam" id="PF17921"/>
    </source>
</evidence>
<dbReference type="STRING" id="35722.A0A0B7MTW5"/>
<dbReference type="OrthoDB" id="8014450at2759"/>
<dbReference type="InterPro" id="IPR041588">
    <property type="entry name" value="Integrase_H2C2"/>
</dbReference>
<feature type="non-terminal residue" evidence="3">
    <location>
        <position position="159"/>
    </location>
</feature>
<reference evidence="3 4" key="1">
    <citation type="submission" date="2014-09" db="EMBL/GenBank/DDBJ databases">
        <authorList>
            <person name="Ellenberger Sabrina"/>
        </authorList>
    </citation>
    <scope>NUCLEOTIDE SEQUENCE [LARGE SCALE GENOMIC DNA]</scope>
    <source>
        <strain evidence="3 4">CBS 412.66</strain>
    </source>
</reference>
<proteinExistence type="predicted"/>
<evidence type="ECO:0000313" key="3">
    <source>
        <dbReference type="EMBL" id="CEP08557.1"/>
    </source>
</evidence>
<feature type="region of interest" description="Disordered" evidence="1">
    <location>
        <begin position="41"/>
        <end position="71"/>
    </location>
</feature>
<feature type="domain" description="Integrase zinc-binding" evidence="2">
    <location>
        <begin position="92"/>
        <end position="147"/>
    </location>
</feature>
<gene>
    <name evidence="3" type="primary">PARPA_01893.1 scaffold 1829</name>
</gene>
<organism evidence="3 4">
    <name type="scientific">Parasitella parasitica</name>
    <dbReference type="NCBI Taxonomy" id="35722"/>
    <lineage>
        <taxon>Eukaryota</taxon>
        <taxon>Fungi</taxon>
        <taxon>Fungi incertae sedis</taxon>
        <taxon>Mucoromycota</taxon>
        <taxon>Mucoromycotina</taxon>
        <taxon>Mucoromycetes</taxon>
        <taxon>Mucorales</taxon>
        <taxon>Mucorineae</taxon>
        <taxon>Mucoraceae</taxon>
        <taxon>Parasitella</taxon>
    </lineage>
</organism>
<dbReference type="AlphaFoldDB" id="A0A0B7MTW5"/>
<dbReference type="EMBL" id="LN719736">
    <property type="protein sequence ID" value="CEP08557.1"/>
    <property type="molecule type" value="Genomic_DNA"/>
</dbReference>
<feature type="compositionally biased region" description="Acidic residues" evidence="1">
    <location>
        <begin position="58"/>
        <end position="67"/>
    </location>
</feature>
<dbReference type="Proteomes" id="UP000054107">
    <property type="component" value="Unassembled WGS sequence"/>
</dbReference>
<protein>
    <recommendedName>
        <fullName evidence="2">Integrase zinc-binding domain-containing protein</fullName>
    </recommendedName>
</protein>
<name>A0A0B7MTW5_9FUNG</name>